<organism evidence="7">
    <name type="scientific">Capitella teleta</name>
    <name type="common">Polychaete worm</name>
    <dbReference type="NCBI Taxonomy" id="283909"/>
    <lineage>
        <taxon>Eukaryota</taxon>
        <taxon>Metazoa</taxon>
        <taxon>Spiralia</taxon>
        <taxon>Lophotrochozoa</taxon>
        <taxon>Annelida</taxon>
        <taxon>Polychaeta</taxon>
        <taxon>Sedentaria</taxon>
        <taxon>Scolecida</taxon>
        <taxon>Capitellidae</taxon>
        <taxon>Capitella</taxon>
    </lineage>
</organism>
<sequence length="459" mass="52628">METQSPVDLINDRNPDYYDFPCYAIILPAIATLGVFGNALGFFVMFHPEMRSFSSMLIHGLLVSDSVYLICVMLCRTPVSWLMHWFSISTSEPDFWKLLDYVQRLYLGAVTFKEISWCLIVWYTVVILTEQLCVYVCPVKLSKWSKLASAVKITITIPILALLIHLLSFFKFTRIAVNYHAFDHKMICLSELYRSSKFQVYDTYIYMIIFIFIPAMAACASVPKMLYAYKTSKYPDMTAYNRTAHLNQEIPLGRVFKSGRSTHIVLALSVVFFACQLVTMLIYLEVVVDLDVNPLSAKCHKLPVDRTFENQSPHLQRAHYFVSVLYAAINFPLFLIFGKDFRATFLKLCSKLRKTYASSATRDPPHYSAAMCEGLFEEHRRRLQVHLWMDNYSTTHIMIISYPTTVVHKYQWSDSDLHAFNAVKTLLASAATLSHPEEKALSRAQDSCPEIAVARTSVT</sequence>
<feature type="domain" description="G-protein coupled receptors family 1 profile" evidence="6">
    <location>
        <begin position="37"/>
        <end position="334"/>
    </location>
</feature>
<gene>
    <name evidence="7" type="ORF">CAPTEDRAFT_208242</name>
</gene>
<dbReference type="InterPro" id="IPR052954">
    <property type="entry name" value="GPCR-Ligand_Int"/>
</dbReference>
<dbReference type="AlphaFoldDB" id="R7TYW0"/>
<comment type="subcellular location">
    <subcellularLocation>
        <location evidence="1">Membrane</location>
    </subcellularLocation>
</comment>
<evidence type="ECO:0000259" key="6">
    <source>
        <dbReference type="PROSITE" id="PS50262"/>
    </source>
</evidence>
<dbReference type="Gene3D" id="1.20.1070.10">
    <property type="entry name" value="Rhodopsin 7-helix transmembrane proteins"/>
    <property type="match status" value="1"/>
</dbReference>
<proteinExistence type="predicted"/>
<dbReference type="EMBL" id="AMQN01011480">
    <property type="status" value="NOT_ANNOTATED_CDS"/>
    <property type="molecule type" value="Genomic_DNA"/>
</dbReference>
<feature type="transmembrane region" description="Helical" evidence="5">
    <location>
        <begin position="67"/>
        <end position="86"/>
    </location>
</feature>
<evidence type="ECO:0000256" key="1">
    <source>
        <dbReference type="ARBA" id="ARBA00004370"/>
    </source>
</evidence>
<evidence type="ECO:0000256" key="3">
    <source>
        <dbReference type="ARBA" id="ARBA00022989"/>
    </source>
</evidence>
<dbReference type="HOGENOM" id="CLU_596192_0_0_1"/>
<evidence type="ECO:0000256" key="4">
    <source>
        <dbReference type="ARBA" id="ARBA00023136"/>
    </source>
</evidence>
<evidence type="ECO:0000313" key="7">
    <source>
        <dbReference type="EMBL" id="ELT96145.1"/>
    </source>
</evidence>
<dbReference type="GO" id="GO:0016020">
    <property type="term" value="C:membrane"/>
    <property type="evidence" value="ECO:0007669"/>
    <property type="project" value="UniProtKB-SubCell"/>
</dbReference>
<keyword evidence="4 5" id="KW-0472">Membrane</keyword>
<dbReference type="EMBL" id="KB308897">
    <property type="protein sequence ID" value="ELT96145.1"/>
    <property type="molecule type" value="Genomic_DNA"/>
</dbReference>
<evidence type="ECO:0000256" key="5">
    <source>
        <dbReference type="SAM" id="Phobius"/>
    </source>
</evidence>
<evidence type="ECO:0000256" key="2">
    <source>
        <dbReference type="ARBA" id="ARBA00022692"/>
    </source>
</evidence>
<dbReference type="SUPFAM" id="SSF81321">
    <property type="entry name" value="Family A G protein-coupled receptor-like"/>
    <property type="match status" value="1"/>
</dbReference>
<name>R7TYW0_CAPTE</name>
<accession>R7TYW0</accession>
<dbReference type="PANTHER" id="PTHR46641">
    <property type="entry name" value="FMRFAMIDE RECEPTOR-RELATED"/>
    <property type="match status" value="1"/>
</dbReference>
<feature type="transmembrane region" description="Helical" evidence="5">
    <location>
        <begin position="204"/>
        <end position="227"/>
    </location>
</feature>
<keyword evidence="9" id="KW-1185">Reference proteome</keyword>
<feature type="transmembrane region" description="Helical" evidence="5">
    <location>
        <begin position="106"/>
        <end position="129"/>
    </location>
</feature>
<keyword evidence="3 5" id="KW-1133">Transmembrane helix</keyword>
<evidence type="ECO:0000313" key="9">
    <source>
        <dbReference type="Proteomes" id="UP000014760"/>
    </source>
</evidence>
<reference evidence="8" key="3">
    <citation type="submission" date="2015-06" db="UniProtKB">
        <authorList>
            <consortium name="EnsemblMetazoa"/>
        </authorList>
    </citation>
    <scope>IDENTIFICATION</scope>
</reference>
<dbReference type="InterPro" id="IPR017452">
    <property type="entry name" value="GPCR_Rhodpsn_7TM"/>
</dbReference>
<protein>
    <recommendedName>
        <fullName evidence="6">G-protein coupled receptors family 1 profile domain-containing protein</fullName>
    </recommendedName>
</protein>
<feature type="transmembrane region" description="Helical" evidence="5">
    <location>
        <begin position="23"/>
        <end position="46"/>
    </location>
</feature>
<dbReference type="PANTHER" id="PTHR46641:SF2">
    <property type="entry name" value="FMRFAMIDE RECEPTOR"/>
    <property type="match status" value="1"/>
</dbReference>
<feature type="transmembrane region" description="Helical" evidence="5">
    <location>
        <begin position="264"/>
        <end position="284"/>
    </location>
</feature>
<keyword evidence="2 5" id="KW-0812">Transmembrane</keyword>
<dbReference type="PROSITE" id="PS50262">
    <property type="entry name" value="G_PROTEIN_RECEP_F1_2"/>
    <property type="match status" value="1"/>
</dbReference>
<reference evidence="7 9" key="2">
    <citation type="journal article" date="2013" name="Nature">
        <title>Insights into bilaterian evolution from three spiralian genomes.</title>
        <authorList>
            <person name="Simakov O."/>
            <person name="Marletaz F."/>
            <person name="Cho S.J."/>
            <person name="Edsinger-Gonzales E."/>
            <person name="Havlak P."/>
            <person name="Hellsten U."/>
            <person name="Kuo D.H."/>
            <person name="Larsson T."/>
            <person name="Lv J."/>
            <person name="Arendt D."/>
            <person name="Savage R."/>
            <person name="Osoegawa K."/>
            <person name="de Jong P."/>
            <person name="Grimwood J."/>
            <person name="Chapman J.A."/>
            <person name="Shapiro H."/>
            <person name="Aerts A."/>
            <person name="Otillar R.P."/>
            <person name="Terry A.Y."/>
            <person name="Boore J.L."/>
            <person name="Grigoriev I.V."/>
            <person name="Lindberg D.R."/>
            <person name="Seaver E.C."/>
            <person name="Weisblat D.A."/>
            <person name="Putnam N.H."/>
            <person name="Rokhsar D.S."/>
        </authorList>
    </citation>
    <scope>NUCLEOTIDE SEQUENCE</scope>
    <source>
        <strain evidence="7 9">I ESC-2004</strain>
    </source>
</reference>
<dbReference type="Proteomes" id="UP000014760">
    <property type="component" value="Unassembled WGS sequence"/>
</dbReference>
<evidence type="ECO:0000313" key="8">
    <source>
        <dbReference type="EnsemblMetazoa" id="CapteP208242"/>
    </source>
</evidence>
<dbReference type="EnsemblMetazoa" id="CapteT208242">
    <property type="protein sequence ID" value="CapteP208242"/>
    <property type="gene ID" value="CapteG208242"/>
</dbReference>
<reference evidence="9" key="1">
    <citation type="submission" date="2012-12" db="EMBL/GenBank/DDBJ databases">
        <authorList>
            <person name="Hellsten U."/>
            <person name="Grimwood J."/>
            <person name="Chapman J.A."/>
            <person name="Shapiro H."/>
            <person name="Aerts A."/>
            <person name="Otillar R.P."/>
            <person name="Terry A.Y."/>
            <person name="Boore J.L."/>
            <person name="Simakov O."/>
            <person name="Marletaz F."/>
            <person name="Cho S.-J."/>
            <person name="Edsinger-Gonzales E."/>
            <person name="Havlak P."/>
            <person name="Kuo D.-H."/>
            <person name="Larsson T."/>
            <person name="Lv J."/>
            <person name="Arendt D."/>
            <person name="Savage R."/>
            <person name="Osoegawa K."/>
            <person name="de Jong P."/>
            <person name="Lindberg D.R."/>
            <person name="Seaver E.C."/>
            <person name="Weisblat D.A."/>
            <person name="Putnam N.H."/>
            <person name="Grigoriev I.V."/>
            <person name="Rokhsar D.S."/>
        </authorList>
    </citation>
    <scope>NUCLEOTIDE SEQUENCE</scope>
    <source>
        <strain evidence="9">I ESC-2004</strain>
    </source>
</reference>
<feature type="transmembrane region" description="Helical" evidence="5">
    <location>
        <begin position="150"/>
        <end position="170"/>
    </location>
</feature>
<feature type="transmembrane region" description="Helical" evidence="5">
    <location>
        <begin position="318"/>
        <end position="337"/>
    </location>
</feature>